<organism evidence="1 2">
    <name type="scientific">Crotalaria pallida</name>
    <name type="common">Smooth rattlebox</name>
    <name type="synonym">Crotalaria striata</name>
    <dbReference type="NCBI Taxonomy" id="3830"/>
    <lineage>
        <taxon>Eukaryota</taxon>
        <taxon>Viridiplantae</taxon>
        <taxon>Streptophyta</taxon>
        <taxon>Embryophyta</taxon>
        <taxon>Tracheophyta</taxon>
        <taxon>Spermatophyta</taxon>
        <taxon>Magnoliopsida</taxon>
        <taxon>eudicotyledons</taxon>
        <taxon>Gunneridae</taxon>
        <taxon>Pentapetalae</taxon>
        <taxon>rosids</taxon>
        <taxon>fabids</taxon>
        <taxon>Fabales</taxon>
        <taxon>Fabaceae</taxon>
        <taxon>Papilionoideae</taxon>
        <taxon>50 kb inversion clade</taxon>
        <taxon>genistoids sensu lato</taxon>
        <taxon>core genistoids</taxon>
        <taxon>Crotalarieae</taxon>
        <taxon>Crotalaria</taxon>
    </lineage>
</organism>
<accession>A0AAN9FNF0</accession>
<dbReference type="Proteomes" id="UP001372338">
    <property type="component" value="Unassembled WGS sequence"/>
</dbReference>
<reference evidence="1 2" key="1">
    <citation type="submission" date="2024-01" db="EMBL/GenBank/DDBJ databases">
        <title>The genomes of 5 underutilized Papilionoideae crops provide insights into root nodulation and disease resistanc.</title>
        <authorList>
            <person name="Yuan L."/>
        </authorList>
    </citation>
    <scope>NUCLEOTIDE SEQUENCE [LARGE SCALE GENOMIC DNA]</scope>
    <source>
        <strain evidence="1">ZHUSHIDOU_FW_LH</strain>
        <tissue evidence="1">Leaf</tissue>
    </source>
</reference>
<gene>
    <name evidence="1" type="ORF">RIF29_17698</name>
</gene>
<evidence type="ECO:0000313" key="1">
    <source>
        <dbReference type="EMBL" id="KAK7276555.1"/>
    </source>
</evidence>
<sequence>MYTIRNTVWSSRIVFALRITTSVTVIFWGKLDQPPLKFILLLRLTPVNIKRLTALMVNGDLLEGASKDWKR</sequence>
<proteinExistence type="predicted"/>
<dbReference type="AlphaFoldDB" id="A0AAN9FNF0"/>
<dbReference type="EMBL" id="JAYWIO010000003">
    <property type="protein sequence ID" value="KAK7276555.1"/>
    <property type="molecule type" value="Genomic_DNA"/>
</dbReference>
<keyword evidence="2" id="KW-1185">Reference proteome</keyword>
<comment type="caution">
    <text evidence="1">The sequence shown here is derived from an EMBL/GenBank/DDBJ whole genome shotgun (WGS) entry which is preliminary data.</text>
</comment>
<evidence type="ECO:0000313" key="2">
    <source>
        <dbReference type="Proteomes" id="UP001372338"/>
    </source>
</evidence>
<name>A0AAN9FNF0_CROPI</name>
<protein>
    <submittedName>
        <fullName evidence="1">Uncharacterized protein</fullName>
    </submittedName>
</protein>